<dbReference type="STRING" id="871651.SAMN05421688_2871"/>
<dbReference type="InterPro" id="IPR037401">
    <property type="entry name" value="SnoaL-like"/>
</dbReference>
<evidence type="ECO:0000313" key="3">
    <source>
        <dbReference type="EMBL" id="SFB10414.1"/>
    </source>
</evidence>
<sequence length="280" mass="30627">MKLNQLLASAALIATLPFSALADSADAKALVLQALEKTLVAGDVDAVDQYFAQDIVQHNEMFASGIDTQKGVVAFLAGKGTFKADYLRVIADDDLVAVHARYEGFGETPMIAFDVFRVEDGKIAEHWDNLIPELSVNPSGRTQMDGATEIADLNQTDANKAKVEQFITRALIKHEQVDYTQYINPAHYHQHNPMVADGLDGFGAFMAEMSQKGITMDYTEIHQVIGEGNFVLTLSEGALGNEPTAFYDLFRLEDGLIVEHWDVIAPMPGPDAPHNEAGKF</sequence>
<organism evidence="3 4">
    <name type="scientific">Poseidonocella pacifica</name>
    <dbReference type="NCBI Taxonomy" id="871651"/>
    <lineage>
        <taxon>Bacteria</taxon>
        <taxon>Pseudomonadati</taxon>
        <taxon>Pseudomonadota</taxon>
        <taxon>Alphaproteobacteria</taxon>
        <taxon>Rhodobacterales</taxon>
        <taxon>Roseobacteraceae</taxon>
        <taxon>Poseidonocella</taxon>
    </lineage>
</organism>
<keyword evidence="4" id="KW-1185">Reference proteome</keyword>
<gene>
    <name evidence="3" type="ORF">SAMN05421688_2871</name>
</gene>
<reference evidence="3 4" key="1">
    <citation type="submission" date="2016-10" db="EMBL/GenBank/DDBJ databases">
        <authorList>
            <person name="de Groot N.N."/>
        </authorList>
    </citation>
    <scope>NUCLEOTIDE SEQUENCE [LARGE SCALE GENOMIC DNA]</scope>
    <source>
        <strain evidence="3 4">DSM 29316</strain>
    </source>
</reference>
<dbReference type="InterPro" id="IPR032710">
    <property type="entry name" value="NTF2-like_dom_sf"/>
</dbReference>
<dbReference type="Proteomes" id="UP000198796">
    <property type="component" value="Unassembled WGS sequence"/>
</dbReference>
<name>A0A1I0YAU7_9RHOB</name>
<keyword evidence="1" id="KW-0732">Signal</keyword>
<dbReference type="EMBL" id="FOJU01000005">
    <property type="protein sequence ID" value="SFB10414.1"/>
    <property type="molecule type" value="Genomic_DNA"/>
</dbReference>
<accession>A0A1I0YAU7</accession>
<dbReference type="SUPFAM" id="SSF54427">
    <property type="entry name" value="NTF2-like"/>
    <property type="match status" value="2"/>
</dbReference>
<dbReference type="AlphaFoldDB" id="A0A1I0YAU7"/>
<feature type="domain" description="SnoaL-like" evidence="2">
    <location>
        <begin position="38"/>
        <end position="126"/>
    </location>
</feature>
<dbReference type="Pfam" id="PF12680">
    <property type="entry name" value="SnoaL_2"/>
    <property type="match status" value="2"/>
</dbReference>
<evidence type="ECO:0000256" key="1">
    <source>
        <dbReference type="SAM" id="SignalP"/>
    </source>
</evidence>
<dbReference type="RefSeq" id="WP_217645979.1">
    <property type="nucleotide sequence ID" value="NZ_FOJU01000005.1"/>
</dbReference>
<protein>
    <submittedName>
        <fullName evidence="3">Predicted SnoaL-like aldol condensation-catalyzing enzyme</fullName>
    </submittedName>
</protein>
<dbReference type="Gene3D" id="3.10.450.50">
    <property type="match status" value="2"/>
</dbReference>
<feature type="domain" description="SnoaL-like" evidence="2">
    <location>
        <begin position="188"/>
        <end position="260"/>
    </location>
</feature>
<evidence type="ECO:0000313" key="4">
    <source>
        <dbReference type="Proteomes" id="UP000198796"/>
    </source>
</evidence>
<feature type="signal peptide" evidence="1">
    <location>
        <begin position="1"/>
        <end position="22"/>
    </location>
</feature>
<evidence type="ECO:0000259" key="2">
    <source>
        <dbReference type="Pfam" id="PF12680"/>
    </source>
</evidence>
<proteinExistence type="predicted"/>
<feature type="chain" id="PRO_5011531934" evidence="1">
    <location>
        <begin position="23"/>
        <end position="280"/>
    </location>
</feature>